<dbReference type="Proteomes" id="UP000015241">
    <property type="component" value="Unassembled WGS sequence"/>
</dbReference>
<evidence type="ECO:0000256" key="1">
    <source>
        <dbReference type="SAM" id="MobiDB-lite"/>
    </source>
</evidence>
<dbReference type="HOGENOM" id="CLU_2612467_0_0_1"/>
<evidence type="ECO:0000313" key="2">
    <source>
        <dbReference type="EMBL" id="EPS99420.1"/>
    </source>
</evidence>
<keyword evidence="3" id="KW-1185">Reference proteome</keyword>
<gene>
    <name evidence="2" type="ORF">FOMPIDRAFT_1024268</name>
</gene>
<proteinExistence type="predicted"/>
<feature type="region of interest" description="Disordered" evidence="1">
    <location>
        <begin position="1"/>
        <end position="20"/>
    </location>
</feature>
<name>S8FCY0_FOMSC</name>
<dbReference type="EMBL" id="KE504157">
    <property type="protein sequence ID" value="EPS99420.1"/>
    <property type="molecule type" value="Genomic_DNA"/>
</dbReference>
<feature type="non-terminal residue" evidence="2">
    <location>
        <position position="1"/>
    </location>
</feature>
<reference evidence="2 3" key="1">
    <citation type="journal article" date="2012" name="Science">
        <title>The Paleozoic origin of enzymatic lignin decomposition reconstructed from 31 fungal genomes.</title>
        <authorList>
            <person name="Floudas D."/>
            <person name="Binder M."/>
            <person name="Riley R."/>
            <person name="Barry K."/>
            <person name="Blanchette R.A."/>
            <person name="Henrissat B."/>
            <person name="Martinez A.T."/>
            <person name="Otillar R."/>
            <person name="Spatafora J.W."/>
            <person name="Yadav J.S."/>
            <person name="Aerts A."/>
            <person name="Benoit I."/>
            <person name="Boyd A."/>
            <person name="Carlson A."/>
            <person name="Copeland A."/>
            <person name="Coutinho P.M."/>
            <person name="de Vries R.P."/>
            <person name="Ferreira P."/>
            <person name="Findley K."/>
            <person name="Foster B."/>
            <person name="Gaskell J."/>
            <person name="Glotzer D."/>
            <person name="Gorecki P."/>
            <person name="Heitman J."/>
            <person name="Hesse C."/>
            <person name="Hori C."/>
            <person name="Igarashi K."/>
            <person name="Jurgens J.A."/>
            <person name="Kallen N."/>
            <person name="Kersten P."/>
            <person name="Kohler A."/>
            <person name="Kuees U."/>
            <person name="Kumar T.K.A."/>
            <person name="Kuo A."/>
            <person name="LaButti K."/>
            <person name="Larrondo L.F."/>
            <person name="Lindquist E."/>
            <person name="Ling A."/>
            <person name="Lombard V."/>
            <person name="Lucas S."/>
            <person name="Lundell T."/>
            <person name="Martin R."/>
            <person name="McLaughlin D.J."/>
            <person name="Morgenstern I."/>
            <person name="Morin E."/>
            <person name="Murat C."/>
            <person name="Nagy L.G."/>
            <person name="Nolan M."/>
            <person name="Ohm R.A."/>
            <person name="Patyshakuliyeva A."/>
            <person name="Rokas A."/>
            <person name="Ruiz-Duenas F.J."/>
            <person name="Sabat G."/>
            <person name="Salamov A."/>
            <person name="Samejima M."/>
            <person name="Schmutz J."/>
            <person name="Slot J.C."/>
            <person name="St John F."/>
            <person name="Stenlid J."/>
            <person name="Sun H."/>
            <person name="Sun S."/>
            <person name="Syed K."/>
            <person name="Tsang A."/>
            <person name="Wiebenga A."/>
            <person name="Young D."/>
            <person name="Pisabarro A."/>
            <person name="Eastwood D.C."/>
            <person name="Martin F."/>
            <person name="Cullen D."/>
            <person name="Grigoriev I.V."/>
            <person name="Hibbett D.S."/>
        </authorList>
    </citation>
    <scope>NUCLEOTIDE SEQUENCE</scope>
    <source>
        <strain evidence="3">FP-58527</strain>
    </source>
</reference>
<sequence length="79" mass="8322">GGTHISKQRSSGSTVSGTIGVPRTIDQVAGVTLGGERAQGQCGPDLLRFIGGRPWGNSVWDFIFRVRSDQTSTLMTTGT</sequence>
<dbReference type="InParanoid" id="S8FCY0"/>
<evidence type="ECO:0000313" key="3">
    <source>
        <dbReference type="Proteomes" id="UP000015241"/>
    </source>
</evidence>
<protein>
    <submittedName>
        <fullName evidence="2">Uncharacterized protein</fullName>
    </submittedName>
</protein>
<organism evidence="2 3">
    <name type="scientific">Fomitopsis schrenkii</name>
    <name type="common">Brown rot fungus</name>
    <dbReference type="NCBI Taxonomy" id="2126942"/>
    <lineage>
        <taxon>Eukaryota</taxon>
        <taxon>Fungi</taxon>
        <taxon>Dikarya</taxon>
        <taxon>Basidiomycota</taxon>
        <taxon>Agaricomycotina</taxon>
        <taxon>Agaricomycetes</taxon>
        <taxon>Polyporales</taxon>
        <taxon>Fomitopsis</taxon>
    </lineage>
</organism>
<dbReference type="AlphaFoldDB" id="S8FCY0"/>
<accession>S8FCY0</accession>
<feature type="compositionally biased region" description="Low complexity" evidence="1">
    <location>
        <begin position="10"/>
        <end position="20"/>
    </location>
</feature>